<reference evidence="2" key="1">
    <citation type="submission" date="2020-05" db="EMBL/GenBank/DDBJ databases">
        <authorList>
            <person name="Chiriac C."/>
            <person name="Salcher M."/>
            <person name="Ghai R."/>
            <person name="Kavagutti S V."/>
        </authorList>
    </citation>
    <scope>NUCLEOTIDE SEQUENCE</scope>
</reference>
<sequence length="64" mass="6790">MMPEKRVSPSAGTAIPRNRFSAVTRSASPGPASTTRASSAAPPNHAEMPTMWRIPNGTDRIPSE</sequence>
<evidence type="ECO:0000256" key="1">
    <source>
        <dbReference type="SAM" id="MobiDB-lite"/>
    </source>
</evidence>
<dbReference type="EMBL" id="CAFBLR010000156">
    <property type="protein sequence ID" value="CAB4881772.1"/>
    <property type="molecule type" value="Genomic_DNA"/>
</dbReference>
<protein>
    <submittedName>
        <fullName evidence="2">Unannotated protein</fullName>
    </submittedName>
</protein>
<accession>A0A6J7EET6</accession>
<dbReference type="AlphaFoldDB" id="A0A6J7EET6"/>
<feature type="region of interest" description="Disordered" evidence="1">
    <location>
        <begin position="1"/>
        <end position="64"/>
    </location>
</feature>
<organism evidence="2">
    <name type="scientific">freshwater metagenome</name>
    <dbReference type="NCBI Taxonomy" id="449393"/>
    <lineage>
        <taxon>unclassified sequences</taxon>
        <taxon>metagenomes</taxon>
        <taxon>ecological metagenomes</taxon>
    </lineage>
</organism>
<evidence type="ECO:0000313" key="2">
    <source>
        <dbReference type="EMBL" id="CAB4881772.1"/>
    </source>
</evidence>
<name>A0A6J7EET6_9ZZZZ</name>
<feature type="compositionally biased region" description="Low complexity" evidence="1">
    <location>
        <begin position="26"/>
        <end position="43"/>
    </location>
</feature>
<gene>
    <name evidence="2" type="ORF">UFOPK3417_01437</name>
</gene>
<proteinExistence type="predicted"/>